<protein>
    <submittedName>
        <fullName evidence="2">Uncharacterized protein</fullName>
    </submittedName>
</protein>
<comment type="caution">
    <text evidence="2">The sequence shown here is derived from an EMBL/GenBank/DDBJ whole genome shotgun (WGS) entry which is preliminary data.</text>
</comment>
<feature type="signal peptide" evidence="1">
    <location>
        <begin position="1"/>
        <end position="21"/>
    </location>
</feature>
<dbReference type="AlphaFoldDB" id="A0A399T4T7"/>
<evidence type="ECO:0000313" key="3">
    <source>
        <dbReference type="Proteomes" id="UP000265926"/>
    </source>
</evidence>
<dbReference type="Proteomes" id="UP000265926">
    <property type="component" value="Unassembled WGS sequence"/>
</dbReference>
<reference evidence="2 3" key="1">
    <citation type="submission" date="2018-08" db="EMBL/GenBank/DDBJ databases">
        <title>Pallidiluteibacterium maritimus gen. nov., sp. nov., isolated from coastal sediment.</title>
        <authorList>
            <person name="Zhou L.Y."/>
        </authorList>
    </citation>
    <scope>NUCLEOTIDE SEQUENCE [LARGE SCALE GENOMIC DNA]</scope>
    <source>
        <strain evidence="2 3">XSD2</strain>
    </source>
</reference>
<evidence type="ECO:0000313" key="2">
    <source>
        <dbReference type="EMBL" id="RIJ50119.1"/>
    </source>
</evidence>
<dbReference type="EMBL" id="QWGR01000002">
    <property type="protein sequence ID" value="RIJ50119.1"/>
    <property type="molecule type" value="Genomic_DNA"/>
</dbReference>
<organism evidence="2 3">
    <name type="scientific">Maribellus luteus</name>
    <dbReference type="NCBI Taxonomy" id="2305463"/>
    <lineage>
        <taxon>Bacteria</taxon>
        <taxon>Pseudomonadati</taxon>
        <taxon>Bacteroidota</taxon>
        <taxon>Bacteroidia</taxon>
        <taxon>Marinilabiliales</taxon>
        <taxon>Prolixibacteraceae</taxon>
        <taxon>Maribellus</taxon>
    </lineage>
</organism>
<feature type="chain" id="PRO_5017206140" evidence="1">
    <location>
        <begin position="22"/>
        <end position="70"/>
    </location>
</feature>
<gene>
    <name evidence="2" type="ORF">D1614_05070</name>
</gene>
<keyword evidence="3" id="KW-1185">Reference proteome</keyword>
<name>A0A399T4T7_9BACT</name>
<evidence type="ECO:0000256" key="1">
    <source>
        <dbReference type="SAM" id="SignalP"/>
    </source>
</evidence>
<proteinExistence type="predicted"/>
<sequence>MKKLSVLISALALLAILSACNKDELLPSQMPPEEISTENYIIKEGQMLLGEQLKNPYSVENMKIAYESTE</sequence>
<keyword evidence="1" id="KW-0732">Signal</keyword>
<accession>A0A399T4T7</accession>
<dbReference type="RefSeq" id="WP_119436806.1">
    <property type="nucleotide sequence ID" value="NZ_QWGR01000002.1"/>
</dbReference>
<dbReference type="PROSITE" id="PS51257">
    <property type="entry name" value="PROKAR_LIPOPROTEIN"/>
    <property type="match status" value="1"/>
</dbReference>